<feature type="compositionally biased region" description="Basic residues" evidence="2">
    <location>
        <begin position="1"/>
        <end position="10"/>
    </location>
</feature>
<organism evidence="3 4">
    <name type="scientific">Stegodyphus mimosarum</name>
    <name type="common">African social velvet spider</name>
    <dbReference type="NCBI Taxonomy" id="407821"/>
    <lineage>
        <taxon>Eukaryota</taxon>
        <taxon>Metazoa</taxon>
        <taxon>Ecdysozoa</taxon>
        <taxon>Arthropoda</taxon>
        <taxon>Chelicerata</taxon>
        <taxon>Arachnida</taxon>
        <taxon>Araneae</taxon>
        <taxon>Araneomorphae</taxon>
        <taxon>Entelegynae</taxon>
        <taxon>Eresoidea</taxon>
        <taxon>Eresidae</taxon>
        <taxon>Stegodyphus</taxon>
    </lineage>
</organism>
<feature type="region of interest" description="Disordered" evidence="2">
    <location>
        <begin position="1"/>
        <end position="29"/>
    </location>
</feature>
<dbReference type="PANTHER" id="PTHR13261">
    <property type="entry name" value="BRCA2 AND CDKN1A INTERACTING PROTEIN"/>
    <property type="match status" value="1"/>
</dbReference>
<keyword evidence="4" id="KW-1185">Reference proteome</keyword>
<evidence type="ECO:0000313" key="4">
    <source>
        <dbReference type="Proteomes" id="UP000054359"/>
    </source>
</evidence>
<reference evidence="3 4" key="1">
    <citation type="submission" date="2013-11" db="EMBL/GenBank/DDBJ databases">
        <title>Genome sequencing of Stegodyphus mimosarum.</title>
        <authorList>
            <person name="Bechsgaard J."/>
        </authorList>
    </citation>
    <scope>NUCLEOTIDE SEQUENCE [LARGE SCALE GENOMIC DNA]</scope>
</reference>
<protein>
    <submittedName>
        <fullName evidence="3">BRCA2 and CDKN1A-interacting protein</fullName>
    </submittedName>
</protein>
<dbReference type="OMA" id="KNMECIR"/>
<accession>A0A087US85</accession>
<dbReference type="Pfam" id="PF13862">
    <property type="entry name" value="BCCIP"/>
    <property type="match status" value="1"/>
</dbReference>
<comment type="similarity">
    <text evidence="1">Belongs to the BCP1 family.</text>
</comment>
<evidence type="ECO:0000313" key="3">
    <source>
        <dbReference type="EMBL" id="KFM80224.1"/>
    </source>
</evidence>
<feature type="non-terminal residue" evidence="3">
    <location>
        <position position="156"/>
    </location>
</feature>
<evidence type="ECO:0000256" key="1">
    <source>
        <dbReference type="ARBA" id="ARBA00006781"/>
    </source>
</evidence>
<evidence type="ECO:0000256" key="2">
    <source>
        <dbReference type="SAM" id="MobiDB-lite"/>
    </source>
</evidence>
<proteinExistence type="inferred from homology"/>
<dbReference type="GO" id="GO:0005634">
    <property type="term" value="C:nucleus"/>
    <property type="evidence" value="ECO:0007669"/>
    <property type="project" value="TreeGrafter"/>
</dbReference>
<dbReference type="EMBL" id="KK121323">
    <property type="protein sequence ID" value="KFM80224.1"/>
    <property type="molecule type" value="Genomic_DNA"/>
</dbReference>
<dbReference type="InterPro" id="IPR025602">
    <property type="entry name" value="BCP1_family"/>
</dbReference>
<dbReference type="AlphaFoldDB" id="A0A087US85"/>
<name>A0A087US85_STEMI</name>
<dbReference type="Proteomes" id="UP000054359">
    <property type="component" value="Unassembled WGS sequence"/>
</dbReference>
<dbReference type="OrthoDB" id="27543at2759"/>
<dbReference type="STRING" id="407821.A0A087US85"/>
<gene>
    <name evidence="3" type="ORF">X975_01784</name>
</gene>
<sequence>MAAHKKKRRVQPQEKESSDSGNNTPTHDDHVVPMVVLNIDFDVKFPEPTDRPSVITLLQQLFFRVCVNIGELSDLLIQQGITSVIKVSEEFEHEDVEVDDVSYGVFSIVNLTAKKNMECIRQIRSLLLEKCKEVCAESDYGTFKKILDDMEKHVGL</sequence>
<dbReference type="PANTHER" id="PTHR13261:SF0">
    <property type="entry name" value="BRCA2 AND CDKN1A-INTERACTING PROTEIN"/>
    <property type="match status" value="1"/>
</dbReference>